<evidence type="ECO:0000259" key="1">
    <source>
        <dbReference type="Pfam" id="PF07732"/>
    </source>
</evidence>
<evidence type="ECO:0000313" key="3">
    <source>
        <dbReference type="Proteomes" id="UP000249610"/>
    </source>
</evidence>
<name>A0A327PT51_9BACT</name>
<accession>A0A327PT51</accession>
<keyword evidence="3" id="KW-1185">Reference proteome</keyword>
<sequence>MDSLVWLETKNNLKRAGGFLKIKEDVGFCLNFNLSIQGIQNLQMKSLFFIIALLFSITSIAQVSCELLVNDFKVVSDSTIAYDSFIDENKKIGRIENSKSEFEIRYYYSPSLVNGGKVTIITCIDGNLQAKKIDYWFNPKKPYDKWKINKVEITELTPSKSWPSFFHSLDSMNFFEFPTMDEVRPRMIKYMLLADGRTVEKRSQIMDGANYTYQVKVDNNIRTFSYHSPMAWYQVYDNVEELKIADDIKNLFVNGLKPKD</sequence>
<dbReference type="Pfam" id="PF07732">
    <property type="entry name" value="Cu-oxidase_3"/>
    <property type="match status" value="1"/>
</dbReference>
<gene>
    <name evidence="2" type="ORF">LV83_00284</name>
</gene>
<evidence type="ECO:0000313" key="2">
    <source>
        <dbReference type="EMBL" id="RAI95033.1"/>
    </source>
</evidence>
<comment type="caution">
    <text evidence="2">The sequence shown here is derived from an EMBL/GenBank/DDBJ whole genome shotgun (WGS) entry which is preliminary data.</text>
</comment>
<dbReference type="InterPro" id="IPR011707">
    <property type="entry name" value="Cu-oxidase-like_N"/>
</dbReference>
<organism evidence="2 3">
    <name type="scientific">Algoriphagus yeomjeoni</name>
    <dbReference type="NCBI Taxonomy" id="291403"/>
    <lineage>
        <taxon>Bacteria</taxon>
        <taxon>Pseudomonadati</taxon>
        <taxon>Bacteroidota</taxon>
        <taxon>Cytophagia</taxon>
        <taxon>Cytophagales</taxon>
        <taxon>Cyclobacteriaceae</taxon>
        <taxon>Algoriphagus</taxon>
    </lineage>
</organism>
<dbReference type="AlphaFoldDB" id="A0A327PT51"/>
<dbReference type="RefSeq" id="WP_111609727.1">
    <property type="nucleotide sequence ID" value="NZ_QLLK01000001.1"/>
</dbReference>
<dbReference type="EMBL" id="QLLK01000001">
    <property type="protein sequence ID" value="RAI95033.1"/>
    <property type="molecule type" value="Genomic_DNA"/>
</dbReference>
<reference evidence="2 3" key="1">
    <citation type="submission" date="2018-06" db="EMBL/GenBank/DDBJ databases">
        <title>Genomic Encyclopedia of Archaeal and Bacterial Type Strains, Phase II (KMG-II): from individual species to whole genera.</title>
        <authorList>
            <person name="Goeker M."/>
        </authorList>
    </citation>
    <scope>NUCLEOTIDE SEQUENCE [LARGE SCALE GENOMIC DNA]</scope>
    <source>
        <strain evidence="2 3">DSM 23446</strain>
    </source>
</reference>
<dbReference type="Proteomes" id="UP000249610">
    <property type="component" value="Unassembled WGS sequence"/>
</dbReference>
<dbReference type="GO" id="GO:0005507">
    <property type="term" value="F:copper ion binding"/>
    <property type="evidence" value="ECO:0007669"/>
    <property type="project" value="InterPro"/>
</dbReference>
<protein>
    <submittedName>
        <fullName evidence="2">Multicopper oxidase</fullName>
    </submittedName>
</protein>
<feature type="domain" description="Plastocyanin-like" evidence="1">
    <location>
        <begin position="193"/>
        <end position="235"/>
    </location>
</feature>
<proteinExistence type="predicted"/>